<evidence type="ECO:0000256" key="3">
    <source>
        <dbReference type="ARBA" id="ARBA00022989"/>
    </source>
</evidence>
<evidence type="ECO:0000259" key="6">
    <source>
        <dbReference type="Pfam" id="PF06305"/>
    </source>
</evidence>
<accession>A0A432Y9N4</accession>
<keyword evidence="4 5" id="KW-0472">Membrane</keyword>
<comment type="function">
    <text evidence="5">Involved in the assembly of lipopolysaccharide (LPS).</text>
</comment>
<feature type="domain" description="Lipopolysaccharide assembly protein A" evidence="6">
    <location>
        <begin position="24"/>
        <end position="85"/>
    </location>
</feature>
<organism evidence="7 8">
    <name type="scientific">Idiomarina fontislapidosi</name>
    <dbReference type="NCBI Taxonomy" id="263723"/>
    <lineage>
        <taxon>Bacteria</taxon>
        <taxon>Pseudomonadati</taxon>
        <taxon>Pseudomonadota</taxon>
        <taxon>Gammaproteobacteria</taxon>
        <taxon>Alteromonadales</taxon>
        <taxon>Idiomarinaceae</taxon>
        <taxon>Idiomarina</taxon>
    </lineage>
</organism>
<dbReference type="HAMAP" id="MF_01948">
    <property type="entry name" value="LPS_assembly_LapA"/>
    <property type="match status" value="1"/>
</dbReference>
<dbReference type="GO" id="GO:0005886">
    <property type="term" value="C:plasma membrane"/>
    <property type="evidence" value="ECO:0007669"/>
    <property type="project" value="UniProtKB-SubCell"/>
</dbReference>
<dbReference type="InterPro" id="IPR010445">
    <property type="entry name" value="LapA_dom"/>
</dbReference>
<comment type="subcellular location">
    <subcellularLocation>
        <location evidence="5">Cell inner membrane</location>
        <topology evidence="5">Single-pass membrane protein</topology>
    </subcellularLocation>
</comment>
<comment type="caution">
    <text evidence="5">Lacks conserved residue(s) required for the propagation of feature annotation.</text>
</comment>
<feature type="coiled-coil region" evidence="5">
    <location>
        <begin position="65"/>
        <end position="92"/>
    </location>
</feature>
<dbReference type="Proteomes" id="UP000287330">
    <property type="component" value="Unassembled WGS sequence"/>
</dbReference>
<evidence type="ECO:0000256" key="1">
    <source>
        <dbReference type="ARBA" id="ARBA00022475"/>
    </source>
</evidence>
<comment type="caution">
    <text evidence="7">The sequence shown here is derived from an EMBL/GenBank/DDBJ whole genome shotgun (WGS) entry which is preliminary data.</text>
</comment>
<dbReference type="AlphaFoldDB" id="A0A432Y9N4"/>
<keyword evidence="2 5" id="KW-0812">Transmembrane</keyword>
<keyword evidence="5" id="KW-0997">Cell inner membrane</keyword>
<keyword evidence="5" id="KW-0175">Coiled coil</keyword>
<dbReference type="Pfam" id="PF06305">
    <property type="entry name" value="LapA_dom"/>
    <property type="match status" value="1"/>
</dbReference>
<keyword evidence="8" id="KW-1185">Reference proteome</keyword>
<proteinExistence type="inferred from homology"/>
<name>A0A432Y9N4_9GAMM</name>
<gene>
    <name evidence="5" type="primary">lapA</name>
    <name evidence="7" type="ORF">CWE25_03970</name>
</gene>
<feature type="transmembrane region" description="Helical" evidence="5">
    <location>
        <begin position="46"/>
        <end position="66"/>
    </location>
</feature>
<evidence type="ECO:0000256" key="5">
    <source>
        <dbReference type="HAMAP-Rule" id="MF_01948"/>
    </source>
</evidence>
<dbReference type="OrthoDB" id="6240736at2"/>
<protein>
    <recommendedName>
        <fullName evidence="5">Probable lipopolysaccharide assembly protein A</fullName>
    </recommendedName>
</protein>
<comment type="similarity">
    <text evidence="5">Belongs to the LapA family.</text>
</comment>
<keyword evidence="1 5" id="KW-1003">Cell membrane</keyword>
<evidence type="ECO:0000256" key="2">
    <source>
        <dbReference type="ARBA" id="ARBA00022692"/>
    </source>
</evidence>
<reference evidence="8" key="1">
    <citation type="journal article" date="2018" name="Front. Microbiol.">
        <title>Genome-Based Analysis Reveals the Taxonomy and Diversity of the Family Idiomarinaceae.</title>
        <authorList>
            <person name="Liu Y."/>
            <person name="Lai Q."/>
            <person name="Shao Z."/>
        </authorList>
    </citation>
    <scope>NUCLEOTIDE SEQUENCE [LARGE SCALE GENOMIC DNA]</scope>
    <source>
        <strain evidence="8">F23</strain>
    </source>
</reference>
<evidence type="ECO:0000313" key="7">
    <source>
        <dbReference type="EMBL" id="RUO57632.1"/>
    </source>
</evidence>
<evidence type="ECO:0000313" key="8">
    <source>
        <dbReference type="Proteomes" id="UP000287330"/>
    </source>
</evidence>
<dbReference type="GO" id="GO:0008653">
    <property type="term" value="P:lipopolysaccharide metabolic process"/>
    <property type="evidence" value="ECO:0007669"/>
    <property type="project" value="InterPro"/>
</dbReference>
<evidence type="ECO:0000256" key="4">
    <source>
        <dbReference type="ARBA" id="ARBA00023136"/>
    </source>
</evidence>
<keyword evidence="3 5" id="KW-1133">Transmembrane helix</keyword>
<dbReference type="EMBL" id="PIPV01000002">
    <property type="protein sequence ID" value="RUO57632.1"/>
    <property type="molecule type" value="Genomic_DNA"/>
</dbReference>
<dbReference type="InterPro" id="IPR032906">
    <property type="entry name" value="LapA"/>
</dbReference>
<dbReference type="RefSeq" id="WP_110573164.1">
    <property type="nucleotide sequence ID" value="NZ_PIPV01000002.1"/>
</dbReference>
<sequence>MLRRILIFVPIILLFLLALAFGAQNPTAVSVNFLIAKADFSVAGLAAIFLAMGFAIGLVLLTLYGIKWRIRNAKLERRLKRAEQKATEIREKQS</sequence>